<evidence type="ECO:0000313" key="2">
    <source>
        <dbReference type="EMBL" id="CAF0938615.1"/>
    </source>
</evidence>
<dbReference type="Proteomes" id="UP000677228">
    <property type="component" value="Unassembled WGS sequence"/>
</dbReference>
<comment type="caution">
    <text evidence="2">The sequence shown here is derived from an EMBL/GenBank/DDBJ whole genome shotgun (WGS) entry which is preliminary data.</text>
</comment>
<organism evidence="2 6">
    <name type="scientific">Didymodactylos carnosus</name>
    <dbReference type="NCBI Taxonomy" id="1234261"/>
    <lineage>
        <taxon>Eukaryota</taxon>
        <taxon>Metazoa</taxon>
        <taxon>Spiralia</taxon>
        <taxon>Gnathifera</taxon>
        <taxon>Rotifera</taxon>
        <taxon>Eurotatoria</taxon>
        <taxon>Bdelloidea</taxon>
        <taxon>Philodinida</taxon>
        <taxon>Philodinidae</taxon>
        <taxon>Didymodactylos</taxon>
    </lineage>
</organism>
<dbReference type="EMBL" id="CAJOBC010002099">
    <property type="protein sequence ID" value="CAF3715425.1"/>
    <property type="molecule type" value="Genomic_DNA"/>
</dbReference>
<reference evidence="2" key="1">
    <citation type="submission" date="2021-02" db="EMBL/GenBank/DDBJ databases">
        <authorList>
            <person name="Nowell W R."/>
        </authorList>
    </citation>
    <scope>NUCLEOTIDE SEQUENCE</scope>
</reference>
<name>A0A814CD42_9BILA</name>
<sequence>MRQRTNSRGRGKSKLIPVRGQGQKRGRPPRRRGLTIRANIKQRRTNNDDLEVDDGNDQSNMEVNQENNENEEMEEENREKLNCSDQRPAINRVSIEVSDDENDQNQPTTSASTTPKPKSKPSTKSYFKLIAPNTYQCKLCEK</sequence>
<feature type="compositionally biased region" description="Basic residues" evidence="1">
    <location>
        <begin position="1"/>
        <end position="13"/>
    </location>
</feature>
<keyword evidence="6" id="KW-1185">Reference proteome</keyword>
<evidence type="ECO:0000256" key="1">
    <source>
        <dbReference type="SAM" id="MobiDB-lite"/>
    </source>
</evidence>
<feature type="compositionally biased region" description="Low complexity" evidence="1">
    <location>
        <begin position="107"/>
        <end position="125"/>
    </location>
</feature>
<accession>A0A814CD42</accession>
<feature type="region of interest" description="Disordered" evidence="1">
    <location>
        <begin position="1"/>
        <end position="127"/>
    </location>
</feature>
<dbReference type="EMBL" id="CAJOBA010036379">
    <property type="protein sequence ID" value="CAF4021919.1"/>
    <property type="molecule type" value="Genomic_DNA"/>
</dbReference>
<dbReference type="EMBL" id="CAJNOQ010002099">
    <property type="protein sequence ID" value="CAF0938615.1"/>
    <property type="molecule type" value="Genomic_DNA"/>
</dbReference>
<feature type="compositionally biased region" description="Basic residues" evidence="1">
    <location>
        <begin position="22"/>
        <end position="44"/>
    </location>
</feature>
<evidence type="ECO:0000313" key="3">
    <source>
        <dbReference type="EMBL" id="CAF1213085.1"/>
    </source>
</evidence>
<gene>
    <name evidence="2" type="ORF">GPM918_LOCUS10583</name>
    <name evidence="3" type="ORF">OVA965_LOCUS24553</name>
    <name evidence="4" type="ORF">SRO942_LOCUS10584</name>
    <name evidence="5" type="ORF">TMI583_LOCUS25272</name>
</gene>
<dbReference type="Proteomes" id="UP000681722">
    <property type="component" value="Unassembled WGS sequence"/>
</dbReference>
<dbReference type="Proteomes" id="UP000663829">
    <property type="component" value="Unassembled WGS sequence"/>
</dbReference>
<evidence type="ECO:0000313" key="4">
    <source>
        <dbReference type="EMBL" id="CAF3715425.1"/>
    </source>
</evidence>
<protein>
    <submittedName>
        <fullName evidence="2">Uncharacterized protein</fullName>
    </submittedName>
</protein>
<dbReference type="EMBL" id="CAJNOK010014845">
    <property type="protein sequence ID" value="CAF1213085.1"/>
    <property type="molecule type" value="Genomic_DNA"/>
</dbReference>
<evidence type="ECO:0000313" key="5">
    <source>
        <dbReference type="EMBL" id="CAF4021919.1"/>
    </source>
</evidence>
<dbReference type="AlphaFoldDB" id="A0A814CD42"/>
<proteinExistence type="predicted"/>
<dbReference type="Proteomes" id="UP000682733">
    <property type="component" value="Unassembled WGS sequence"/>
</dbReference>
<evidence type="ECO:0000313" key="6">
    <source>
        <dbReference type="Proteomes" id="UP000663829"/>
    </source>
</evidence>